<keyword evidence="3" id="KW-1185">Reference proteome</keyword>
<evidence type="ECO:0008006" key="4">
    <source>
        <dbReference type="Google" id="ProtNLM"/>
    </source>
</evidence>
<dbReference type="InterPro" id="IPR021944">
    <property type="entry name" value="DUF3560"/>
</dbReference>
<gene>
    <name evidence="2" type="ORF">GCM10009733_020330</name>
</gene>
<protein>
    <recommendedName>
        <fullName evidence="4">DUF3560 domain-containing protein</fullName>
    </recommendedName>
</protein>
<dbReference type="RefSeq" id="WP_346103433.1">
    <property type="nucleotide sequence ID" value="NZ_BAAAMU010000011.1"/>
</dbReference>
<comment type="caution">
    <text evidence="2">The sequence shown here is derived from an EMBL/GenBank/DDBJ whole genome shotgun (WGS) entry which is preliminary data.</text>
</comment>
<reference evidence="2 3" key="1">
    <citation type="journal article" date="2019" name="Int. J. Syst. Evol. Microbiol.">
        <title>The Global Catalogue of Microorganisms (GCM) 10K type strain sequencing project: providing services to taxonomists for standard genome sequencing and annotation.</title>
        <authorList>
            <consortium name="The Broad Institute Genomics Platform"/>
            <consortium name="The Broad Institute Genome Sequencing Center for Infectious Disease"/>
            <person name="Wu L."/>
            <person name="Ma J."/>
        </authorList>
    </citation>
    <scope>NUCLEOTIDE SEQUENCE [LARGE SCALE GENOMIC DNA]</scope>
    <source>
        <strain evidence="2 3">JCM 13929</strain>
    </source>
</reference>
<evidence type="ECO:0000256" key="1">
    <source>
        <dbReference type="SAM" id="Coils"/>
    </source>
</evidence>
<sequence length="519" mass="58345">MTEGTHHAHTALGAPEQPEPTLTIVHDRQHGTIVYGTTRRDSAGPILHAAGFRGSDALDVPINDELGDAYWYVPHSRRRHADRWKIDQAAAALRDAGWHVTVTIDNTTPATGFWALEAERAARAQTRAERLEQRSQTARGTGQAILAANDATYGALNGTPLLVDHYSYQRHKRLLERLWKRDSKAFELLREADALLGRAQAARNFRNHREGVGVTRRRIAELEKHLRDIERTMAGRTERWAVQAVVEGSEPEKVRRSRELTERGVPFAVISADDSAVQVWLGLGEHSKKVLLAETVETVEEIAYWEDLIEASGKKVWRNTDFTVGDYAFTGGRWREVVGVSLKSLTVPDRLTSPTVKLQSMAELAHHMRHPTTSTMPYDQVHDQMTAQQARERFPEAFAYEDLPPLPPRPAARRGKVRLSQQNGPQHEAWHFIIGGQTYRASWQQPESWYGPPNPIKAPAPIRISETFGQTSRPAELITELSVPADVRWREEIVNVLRVWVEQHARAHTAEAAAPGAPQ</sequence>
<dbReference type="EMBL" id="BAAAMU010000011">
    <property type="protein sequence ID" value="GAA1623631.1"/>
    <property type="molecule type" value="Genomic_DNA"/>
</dbReference>
<name>A0ABN2EZE0_9ACTN</name>
<evidence type="ECO:0000313" key="3">
    <source>
        <dbReference type="Proteomes" id="UP001500064"/>
    </source>
</evidence>
<accession>A0ABN2EZE0</accession>
<evidence type="ECO:0000313" key="2">
    <source>
        <dbReference type="EMBL" id="GAA1623631.1"/>
    </source>
</evidence>
<organism evidence="2 3">
    <name type="scientific">Nonomuraea maheshkhaliensis</name>
    <dbReference type="NCBI Taxonomy" id="419590"/>
    <lineage>
        <taxon>Bacteria</taxon>
        <taxon>Bacillati</taxon>
        <taxon>Actinomycetota</taxon>
        <taxon>Actinomycetes</taxon>
        <taxon>Streptosporangiales</taxon>
        <taxon>Streptosporangiaceae</taxon>
        <taxon>Nonomuraea</taxon>
    </lineage>
</organism>
<keyword evidence="1" id="KW-0175">Coiled coil</keyword>
<dbReference type="Proteomes" id="UP001500064">
    <property type="component" value="Unassembled WGS sequence"/>
</dbReference>
<proteinExistence type="predicted"/>
<dbReference type="Pfam" id="PF12083">
    <property type="entry name" value="DUF3560"/>
    <property type="match status" value="1"/>
</dbReference>
<feature type="coiled-coil region" evidence="1">
    <location>
        <begin position="212"/>
        <end position="239"/>
    </location>
</feature>